<reference evidence="1 2" key="1">
    <citation type="submission" date="2017-01" db="EMBL/GenBank/DDBJ databases">
        <authorList>
            <person name="Erauso G."/>
        </authorList>
    </citation>
    <scope>NUCLEOTIDE SEQUENCE [LARGE SCALE GENOMIC DNA]</scope>
    <source>
        <strain evidence="1">MESINF1</strain>
    </source>
</reference>
<name>A0A7Z7PNZ2_9BACT</name>
<dbReference type="Proteomes" id="UP000250796">
    <property type="component" value="Chromosome MESINF"/>
</dbReference>
<dbReference type="AlphaFoldDB" id="A0A7Z7PNZ2"/>
<gene>
    <name evidence="1" type="ORF">MESINF_2069</name>
</gene>
<organism evidence="1 2">
    <name type="scientific">Mesotoga infera</name>
    <dbReference type="NCBI Taxonomy" id="1236046"/>
    <lineage>
        <taxon>Bacteria</taxon>
        <taxon>Thermotogati</taxon>
        <taxon>Thermotogota</taxon>
        <taxon>Thermotogae</taxon>
        <taxon>Kosmotogales</taxon>
        <taxon>Kosmotogaceae</taxon>
        <taxon>Mesotoga</taxon>
    </lineage>
</organism>
<dbReference type="AntiFam" id="ANF00012">
    <property type="entry name" value="tRNA translation"/>
</dbReference>
<protein>
    <submittedName>
        <fullName evidence="1">Uncharacterized protein</fullName>
    </submittedName>
</protein>
<proteinExistence type="predicted"/>
<evidence type="ECO:0000313" key="1">
    <source>
        <dbReference type="EMBL" id="SSC13509.1"/>
    </source>
</evidence>
<sequence length="50" mass="5433">MREEGLEPSQVTLLDPKSSASANFATLAGDSRGIRTRDPLIKSQVLYLLS</sequence>
<evidence type="ECO:0000313" key="2">
    <source>
        <dbReference type="Proteomes" id="UP000250796"/>
    </source>
</evidence>
<keyword evidence="2" id="KW-1185">Reference proteome</keyword>
<dbReference type="KEGG" id="minf:MESINF_2069"/>
<accession>A0A7Z7PNZ2</accession>
<dbReference type="EMBL" id="LS974202">
    <property type="protein sequence ID" value="SSC13509.1"/>
    <property type="molecule type" value="Genomic_DNA"/>
</dbReference>